<proteinExistence type="predicted"/>
<protein>
    <submittedName>
        <fullName evidence="1">Uncharacterized protein</fullName>
    </submittedName>
</protein>
<organism evidence="1 2">
    <name type="scientific">Coptotermes formosanus</name>
    <name type="common">Formosan subterranean termite</name>
    <dbReference type="NCBI Taxonomy" id="36987"/>
    <lineage>
        <taxon>Eukaryota</taxon>
        <taxon>Metazoa</taxon>
        <taxon>Ecdysozoa</taxon>
        <taxon>Arthropoda</taxon>
        <taxon>Hexapoda</taxon>
        <taxon>Insecta</taxon>
        <taxon>Pterygota</taxon>
        <taxon>Neoptera</taxon>
        <taxon>Polyneoptera</taxon>
        <taxon>Dictyoptera</taxon>
        <taxon>Blattodea</taxon>
        <taxon>Blattoidea</taxon>
        <taxon>Termitoidae</taxon>
        <taxon>Rhinotermitidae</taxon>
        <taxon>Coptotermes</taxon>
    </lineage>
</organism>
<accession>A0A6L2Q6F4</accession>
<reference evidence="2" key="1">
    <citation type="submission" date="2020-01" db="EMBL/GenBank/DDBJ databases">
        <title>Draft genome sequence of the Termite Coptotermes fromosanus.</title>
        <authorList>
            <person name="Itakura S."/>
            <person name="Yosikawa Y."/>
            <person name="Umezawa K."/>
        </authorList>
    </citation>
    <scope>NUCLEOTIDE SEQUENCE [LARGE SCALE GENOMIC DNA]</scope>
</reference>
<name>A0A6L2Q6F4_COPFO</name>
<dbReference type="AlphaFoldDB" id="A0A6L2Q6F4"/>
<dbReference type="Proteomes" id="UP000502823">
    <property type="component" value="Unassembled WGS sequence"/>
</dbReference>
<evidence type="ECO:0000313" key="2">
    <source>
        <dbReference type="Proteomes" id="UP000502823"/>
    </source>
</evidence>
<dbReference type="EMBL" id="BLKM01002178">
    <property type="protein sequence ID" value="GFG40469.1"/>
    <property type="molecule type" value="Genomic_DNA"/>
</dbReference>
<gene>
    <name evidence="1" type="ORF">Cfor_03212</name>
</gene>
<dbReference type="InParanoid" id="A0A6L2Q6F4"/>
<keyword evidence="2" id="KW-1185">Reference proteome</keyword>
<evidence type="ECO:0000313" key="1">
    <source>
        <dbReference type="EMBL" id="GFG40469.1"/>
    </source>
</evidence>
<sequence>MLESHATSNNSVKIYQTRAEDVTGEQITSVNTSWTELVKNDRVAFIIWNVTNKQAGFKTTDESVDKCLDEFNDKIAATAAYSLRATVRENGYYLRSFIHNVLKYSHLHDLTAGQSFYDKLTDILETINCTMQH</sequence>
<comment type="caution">
    <text evidence="1">The sequence shown here is derived from an EMBL/GenBank/DDBJ whole genome shotgun (WGS) entry which is preliminary data.</text>
</comment>